<organism evidence="1 2">
    <name type="scientific">Sandaracinus amylolyticus</name>
    <dbReference type="NCBI Taxonomy" id="927083"/>
    <lineage>
        <taxon>Bacteria</taxon>
        <taxon>Pseudomonadati</taxon>
        <taxon>Myxococcota</taxon>
        <taxon>Polyangia</taxon>
        <taxon>Polyangiales</taxon>
        <taxon>Sandaracinaceae</taxon>
        <taxon>Sandaracinus</taxon>
    </lineage>
</organism>
<gene>
    <name evidence="1" type="ORF">DB32_007377</name>
</gene>
<evidence type="ECO:0000313" key="1">
    <source>
        <dbReference type="EMBL" id="AKF10228.1"/>
    </source>
</evidence>
<dbReference type="STRING" id="927083.DB32_007377"/>
<proteinExistence type="predicted"/>
<dbReference type="AlphaFoldDB" id="A0A0F6YMF3"/>
<protein>
    <submittedName>
        <fullName evidence="1">Uncharacterized protein</fullName>
    </submittedName>
</protein>
<keyword evidence="2" id="KW-1185">Reference proteome</keyword>
<dbReference type="EMBL" id="CP011125">
    <property type="protein sequence ID" value="AKF10228.1"/>
    <property type="molecule type" value="Genomic_DNA"/>
</dbReference>
<dbReference type="OrthoDB" id="5501527at2"/>
<dbReference type="Proteomes" id="UP000034883">
    <property type="component" value="Chromosome"/>
</dbReference>
<sequence length="286" mass="30859">MKALLRFLEVVRRELEADDVRGEIGGRDPGPDVIWGTMPGGIRVVAVYDAPPVELDDKRVKLRALLESFASLGTREEASPPPPPRVGAGHELDDALDLLAQRARALGALVVDDASPVIWGSSLVPHGPEDVDEATWVTRIAAAVEALGLDPLALFKREPDEVRGELQKAGASDAAALARDVERVRELGRRVLDRAHLLAMRAVAAVRESEGASAEPRAEGMHALVRSFANIYRVVLVFDAPFSELHADAALIHAMPVIERLVTSLPPRDPVSGGAKVAVLRRLRRV</sequence>
<accession>A0A0F6YMF3</accession>
<name>A0A0F6YMF3_9BACT</name>
<evidence type="ECO:0000313" key="2">
    <source>
        <dbReference type="Proteomes" id="UP000034883"/>
    </source>
</evidence>
<dbReference type="KEGG" id="samy:DB32_007377"/>
<dbReference type="RefSeq" id="WP_053237210.1">
    <property type="nucleotide sequence ID" value="NZ_CP011125.1"/>
</dbReference>
<reference evidence="1 2" key="1">
    <citation type="submission" date="2015-03" db="EMBL/GenBank/DDBJ databases">
        <title>Genome assembly of Sandaracinus amylolyticus DSM 53668.</title>
        <authorList>
            <person name="Sharma G."/>
            <person name="Subramanian S."/>
        </authorList>
    </citation>
    <scope>NUCLEOTIDE SEQUENCE [LARGE SCALE GENOMIC DNA]</scope>
    <source>
        <strain evidence="1 2">DSM 53668</strain>
    </source>
</reference>